<keyword evidence="4 10" id="KW-0067">ATP-binding</keyword>
<dbReference type="AlphaFoldDB" id="B0MDE1"/>
<feature type="transmembrane region" description="Helical" evidence="7">
    <location>
        <begin position="246"/>
        <end position="268"/>
    </location>
</feature>
<dbReference type="InterPro" id="IPR011527">
    <property type="entry name" value="ABC1_TM_dom"/>
</dbReference>
<accession>B0MDE1</accession>
<dbReference type="GO" id="GO:0016887">
    <property type="term" value="F:ATP hydrolysis activity"/>
    <property type="evidence" value="ECO:0007669"/>
    <property type="project" value="InterPro"/>
</dbReference>
<keyword evidence="5 7" id="KW-1133">Transmembrane helix</keyword>
<dbReference type="HOGENOM" id="CLU_000604_84_3_9"/>
<dbReference type="PROSITE" id="PS50929">
    <property type="entry name" value="ABC_TM1F"/>
    <property type="match status" value="1"/>
</dbReference>
<evidence type="ECO:0000313" key="10">
    <source>
        <dbReference type="EMBL" id="EDR97961.1"/>
    </source>
</evidence>
<dbReference type="STRING" id="411490.ANACAC_01584"/>
<evidence type="ECO:0000256" key="5">
    <source>
        <dbReference type="ARBA" id="ARBA00022989"/>
    </source>
</evidence>
<reference evidence="10" key="2">
    <citation type="submission" date="2013-11" db="EMBL/GenBank/DDBJ databases">
        <title>Draft genome sequence of Anaerostipes caccae (DSM 14662).</title>
        <authorList>
            <person name="Sudarsanam P."/>
            <person name="Ley R."/>
            <person name="Guruge J."/>
            <person name="Turnbaugh P.J."/>
            <person name="Mahowald M."/>
            <person name="Liep D."/>
            <person name="Gordon J."/>
        </authorList>
    </citation>
    <scope>NUCLEOTIDE SEQUENCE</scope>
    <source>
        <strain evidence="10">DSM 14662</strain>
    </source>
</reference>
<proteinExistence type="predicted"/>
<dbReference type="InterPro" id="IPR027417">
    <property type="entry name" value="P-loop_NTPase"/>
</dbReference>
<dbReference type="PROSITE" id="PS50893">
    <property type="entry name" value="ABC_TRANSPORTER_2"/>
    <property type="match status" value="1"/>
</dbReference>
<dbReference type="Proteomes" id="UP000004935">
    <property type="component" value="Unassembled WGS sequence"/>
</dbReference>
<evidence type="ECO:0000256" key="2">
    <source>
        <dbReference type="ARBA" id="ARBA00022692"/>
    </source>
</evidence>
<protein>
    <submittedName>
        <fullName evidence="10">ABC transporter, ATP-binding protein</fullName>
    </submittedName>
</protein>
<evidence type="ECO:0000259" key="8">
    <source>
        <dbReference type="PROSITE" id="PS50893"/>
    </source>
</evidence>
<feature type="domain" description="ABC transporter" evidence="8">
    <location>
        <begin position="334"/>
        <end position="568"/>
    </location>
</feature>
<dbReference type="Pfam" id="PF00664">
    <property type="entry name" value="ABC_membrane"/>
    <property type="match status" value="1"/>
</dbReference>
<dbReference type="GO" id="GO:0015421">
    <property type="term" value="F:ABC-type oligopeptide transporter activity"/>
    <property type="evidence" value="ECO:0007669"/>
    <property type="project" value="TreeGrafter"/>
</dbReference>
<feature type="transmembrane region" description="Helical" evidence="7">
    <location>
        <begin position="132"/>
        <end position="152"/>
    </location>
</feature>
<dbReference type="InterPro" id="IPR003593">
    <property type="entry name" value="AAA+_ATPase"/>
</dbReference>
<feature type="transmembrane region" description="Helical" evidence="7">
    <location>
        <begin position="57"/>
        <end position="77"/>
    </location>
</feature>
<comment type="subcellular location">
    <subcellularLocation>
        <location evidence="1">Cell membrane</location>
        <topology evidence="1">Multi-pass membrane protein</topology>
    </subcellularLocation>
</comment>
<feature type="domain" description="ABC transmembrane type-1" evidence="9">
    <location>
        <begin position="22"/>
        <end position="303"/>
    </location>
</feature>
<dbReference type="Gene3D" id="3.40.50.300">
    <property type="entry name" value="P-loop containing nucleotide triphosphate hydrolases"/>
    <property type="match status" value="1"/>
</dbReference>
<dbReference type="eggNOG" id="COG1132">
    <property type="taxonomic scope" value="Bacteria"/>
</dbReference>
<dbReference type="SUPFAM" id="SSF52540">
    <property type="entry name" value="P-loop containing nucleoside triphosphate hydrolases"/>
    <property type="match status" value="1"/>
</dbReference>
<evidence type="ECO:0000256" key="4">
    <source>
        <dbReference type="ARBA" id="ARBA00022840"/>
    </source>
</evidence>
<keyword evidence="2 7" id="KW-0812">Transmembrane</keyword>
<evidence type="ECO:0000256" key="3">
    <source>
        <dbReference type="ARBA" id="ARBA00022741"/>
    </source>
</evidence>
<evidence type="ECO:0000256" key="7">
    <source>
        <dbReference type="SAM" id="Phobius"/>
    </source>
</evidence>
<dbReference type="PANTHER" id="PTHR43394:SF1">
    <property type="entry name" value="ATP-BINDING CASSETTE SUB-FAMILY B MEMBER 10, MITOCHONDRIAL"/>
    <property type="match status" value="1"/>
</dbReference>
<dbReference type="Pfam" id="PF00005">
    <property type="entry name" value="ABC_tran"/>
    <property type="match status" value="1"/>
</dbReference>
<evidence type="ECO:0000313" key="11">
    <source>
        <dbReference type="Proteomes" id="UP000004935"/>
    </source>
</evidence>
<dbReference type="InterPro" id="IPR017871">
    <property type="entry name" value="ABC_transporter-like_CS"/>
</dbReference>
<evidence type="ECO:0000259" key="9">
    <source>
        <dbReference type="PROSITE" id="PS50929"/>
    </source>
</evidence>
<comment type="caution">
    <text evidence="10">The sequence shown here is derived from an EMBL/GenBank/DDBJ whole genome shotgun (WGS) entry which is preliminary data.</text>
</comment>
<reference evidence="10" key="1">
    <citation type="submission" date="2007-11" db="EMBL/GenBank/DDBJ databases">
        <authorList>
            <person name="Fulton L."/>
            <person name="Clifton S."/>
            <person name="Fulton B."/>
            <person name="Xu J."/>
            <person name="Minx P."/>
            <person name="Pepin K.H."/>
            <person name="Johnson M."/>
            <person name="Thiruvilangam P."/>
            <person name="Bhonagiri V."/>
            <person name="Nash W.E."/>
            <person name="Mardis E.R."/>
            <person name="Wilson R.K."/>
        </authorList>
    </citation>
    <scope>NUCLEOTIDE SEQUENCE [LARGE SCALE GENOMIC DNA]</scope>
    <source>
        <strain evidence="10">DSM 14662</strain>
    </source>
</reference>
<evidence type="ECO:0000256" key="6">
    <source>
        <dbReference type="ARBA" id="ARBA00023136"/>
    </source>
</evidence>
<dbReference type="InterPro" id="IPR039421">
    <property type="entry name" value="Type_1_exporter"/>
</dbReference>
<feature type="transmembrane region" description="Helical" evidence="7">
    <location>
        <begin position="158"/>
        <end position="183"/>
    </location>
</feature>
<dbReference type="Gene3D" id="1.20.1560.10">
    <property type="entry name" value="ABC transporter type 1, transmembrane domain"/>
    <property type="match status" value="1"/>
</dbReference>
<feature type="transmembrane region" description="Helical" evidence="7">
    <location>
        <begin position="20"/>
        <end position="45"/>
    </location>
</feature>
<gene>
    <name evidence="10" type="ORF">ANACAC_01584</name>
</gene>
<dbReference type="InterPro" id="IPR003439">
    <property type="entry name" value="ABC_transporter-like_ATP-bd"/>
</dbReference>
<dbReference type="InterPro" id="IPR036640">
    <property type="entry name" value="ABC1_TM_sf"/>
</dbReference>
<organism evidence="10 11">
    <name type="scientific">Anaerostipes caccae (strain DSM 14662 / CCUG 47493 / JCM 13470 / NCIMB 13811 / L1-92)</name>
    <dbReference type="NCBI Taxonomy" id="411490"/>
    <lineage>
        <taxon>Bacteria</taxon>
        <taxon>Bacillati</taxon>
        <taxon>Bacillota</taxon>
        <taxon>Clostridia</taxon>
        <taxon>Lachnospirales</taxon>
        <taxon>Lachnospiraceae</taxon>
        <taxon>Anaerostipes</taxon>
    </lineage>
</organism>
<dbReference type="EMBL" id="ABAX03000012">
    <property type="protein sequence ID" value="EDR97961.1"/>
    <property type="molecule type" value="Genomic_DNA"/>
</dbReference>
<name>B0MDE1_ANACD</name>
<sequence>MLHVSKEDIMNQFLKENKFLLFVTVLFTVVSSLSYVFIAIVLQKILDIAVIGDKKGFLTTMIFSLFYFLFIGIFAYLQELCSKRFICNALRSVRTKTFEGIERRSTEDFEKYQTSEYLSFITNDVKLLEDNYLIPLLEILQYTIVFIASLAVMIYFSLIITVCVIFAVLLMFIVPGVFGGIMAKRQEAYSEKLADFTGHVKDLLSGFEVIKSYGMKRYALSRFEKSSIQTINAKYSVDKTAAANDALSMLLAVFLQVVVIFLSAYFIMTGRVTPGVLLGMTQASGNLANPLLMILGSIPKLKSVKPIIKRLKNLSEYQERRFIGKTAPSLNKKISIDHLKFSYDSSRNVIDGLSLNIEQGKKYALVGRSGCGKSTLIRLITGCYSKYEGTIRYDDTDLGDLDLRKITELSSVIHQNIYMFNESIYHNICLHQEFTDHQLEEALEASGSAGFISQMADGLSHIAGENGANLSGGQKQRIAVARALIRHKPFLILDEGTSAVDMQTAYDIETRLLKLKGLTLVTITHNMNADIFKMYDEIIYMEDGRISEQGSFQELMEANKRFRDFFELKK</sequence>
<keyword evidence="6 7" id="KW-0472">Membrane</keyword>
<dbReference type="SMART" id="SM00382">
    <property type="entry name" value="AAA"/>
    <property type="match status" value="1"/>
</dbReference>
<dbReference type="SUPFAM" id="SSF90123">
    <property type="entry name" value="ABC transporter transmembrane region"/>
    <property type="match status" value="1"/>
</dbReference>
<dbReference type="GO" id="GO:0005524">
    <property type="term" value="F:ATP binding"/>
    <property type="evidence" value="ECO:0007669"/>
    <property type="project" value="UniProtKB-KW"/>
</dbReference>
<keyword evidence="11" id="KW-1185">Reference proteome</keyword>
<dbReference type="GO" id="GO:0005886">
    <property type="term" value="C:plasma membrane"/>
    <property type="evidence" value="ECO:0007669"/>
    <property type="project" value="UniProtKB-SubCell"/>
</dbReference>
<keyword evidence="3" id="KW-0547">Nucleotide-binding</keyword>
<evidence type="ECO:0000256" key="1">
    <source>
        <dbReference type="ARBA" id="ARBA00004651"/>
    </source>
</evidence>
<dbReference type="PROSITE" id="PS00211">
    <property type="entry name" value="ABC_TRANSPORTER_1"/>
    <property type="match status" value="1"/>
</dbReference>
<dbReference type="PANTHER" id="PTHR43394">
    <property type="entry name" value="ATP-DEPENDENT PERMEASE MDL1, MITOCHONDRIAL"/>
    <property type="match status" value="1"/>
</dbReference>